<dbReference type="SMART" id="SM00530">
    <property type="entry name" value="HTH_XRE"/>
    <property type="match status" value="1"/>
</dbReference>
<gene>
    <name evidence="2" type="ORF">HC031_04475</name>
</gene>
<comment type="caution">
    <text evidence="2">The sequence shown here is derived from an EMBL/GenBank/DDBJ whole genome shotgun (WGS) entry which is preliminary data.</text>
</comment>
<dbReference type="Pfam" id="PF19054">
    <property type="entry name" value="DUF5753"/>
    <property type="match status" value="1"/>
</dbReference>
<sequence>MASGDSPLVARRRVRRAVREAREAKGLTQSQVAEAMEWSLSKVMRIESGEVTISPNDLRPLLSFLGVTSGVDDLIQDARTARRRRMWFEEPGVREHLTPALGQLIQYETEAVAVRHFYGAIIPGRLQTPAYAELVLRTYAHTLPAEDLKVRLEARLRRRAEFLARKDPPEIFLLLDESVLHRELGGRQVIGEQLLSLVKLTKEKRLRVRVVPFSGDAPPPMLGSYEILDLSRDDDDAIMYLESHTLDQIVEDKATIARFRDIFDEYWAAALDETTSVRFTEERARALLSSVDKVDKTAG</sequence>
<keyword evidence="3" id="KW-1185">Reference proteome</keyword>
<dbReference type="Proteomes" id="UP000722989">
    <property type="component" value="Unassembled WGS sequence"/>
</dbReference>
<dbReference type="EMBL" id="JAATVY010000002">
    <property type="protein sequence ID" value="NJC68986.1"/>
    <property type="molecule type" value="Genomic_DNA"/>
</dbReference>
<dbReference type="InterPro" id="IPR001387">
    <property type="entry name" value="Cro/C1-type_HTH"/>
</dbReference>
<accession>A0ABX0XSK2</accession>
<organism evidence="2 3">
    <name type="scientific">Planosporangium thailandense</name>
    <dbReference type="NCBI Taxonomy" id="765197"/>
    <lineage>
        <taxon>Bacteria</taxon>
        <taxon>Bacillati</taxon>
        <taxon>Actinomycetota</taxon>
        <taxon>Actinomycetes</taxon>
        <taxon>Micromonosporales</taxon>
        <taxon>Micromonosporaceae</taxon>
        <taxon>Planosporangium</taxon>
    </lineage>
</organism>
<reference evidence="2 3" key="1">
    <citation type="submission" date="2020-03" db="EMBL/GenBank/DDBJ databases">
        <title>WGS of the type strain of Planosporangium spp.</title>
        <authorList>
            <person name="Thawai C."/>
        </authorList>
    </citation>
    <scope>NUCLEOTIDE SEQUENCE [LARGE SCALE GENOMIC DNA]</scope>
    <source>
        <strain evidence="2 3">TBRC 5610</strain>
    </source>
</reference>
<dbReference type="InterPro" id="IPR010982">
    <property type="entry name" value="Lambda_DNA-bd_dom_sf"/>
</dbReference>
<dbReference type="CDD" id="cd00093">
    <property type="entry name" value="HTH_XRE"/>
    <property type="match status" value="1"/>
</dbReference>
<dbReference type="Pfam" id="PF13560">
    <property type="entry name" value="HTH_31"/>
    <property type="match status" value="1"/>
</dbReference>
<dbReference type="InterPro" id="IPR043917">
    <property type="entry name" value="DUF5753"/>
</dbReference>
<evidence type="ECO:0000259" key="1">
    <source>
        <dbReference type="PROSITE" id="PS50943"/>
    </source>
</evidence>
<protein>
    <submittedName>
        <fullName evidence="2">Helix-turn-helix domain-containing protein</fullName>
    </submittedName>
</protein>
<feature type="domain" description="HTH cro/C1-type" evidence="1">
    <location>
        <begin position="18"/>
        <end position="74"/>
    </location>
</feature>
<dbReference type="SUPFAM" id="SSF47413">
    <property type="entry name" value="lambda repressor-like DNA-binding domains"/>
    <property type="match status" value="1"/>
</dbReference>
<dbReference type="Gene3D" id="1.10.260.40">
    <property type="entry name" value="lambda repressor-like DNA-binding domains"/>
    <property type="match status" value="1"/>
</dbReference>
<evidence type="ECO:0000313" key="3">
    <source>
        <dbReference type="Proteomes" id="UP000722989"/>
    </source>
</evidence>
<dbReference type="RefSeq" id="WP_167923856.1">
    <property type="nucleotide sequence ID" value="NZ_JAATVY010000002.1"/>
</dbReference>
<evidence type="ECO:0000313" key="2">
    <source>
        <dbReference type="EMBL" id="NJC68986.1"/>
    </source>
</evidence>
<name>A0ABX0XSK2_9ACTN</name>
<proteinExistence type="predicted"/>
<dbReference type="PROSITE" id="PS50943">
    <property type="entry name" value="HTH_CROC1"/>
    <property type="match status" value="1"/>
</dbReference>